<accession>A0AAJ7WID0</accession>
<feature type="signal peptide" evidence="2">
    <location>
        <begin position="1"/>
        <end position="20"/>
    </location>
</feature>
<dbReference type="GeneID" id="114828344"/>
<organism evidence="3 4">
    <name type="scientific">Galendromus occidentalis</name>
    <name type="common">western predatory mite</name>
    <dbReference type="NCBI Taxonomy" id="34638"/>
    <lineage>
        <taxon>Eukaryota</taxon>
        <taxon>Metazoa</taxon>
        <taxon>Ecdysozoa</taxon>
        <taxon>Arthropoda</taxon>
        <taxon>Chelicerata</taxon>
        <taxon>Arachnida</taxon>
        <taxon>Acari</taxon>
        <taxon>Parasitiformes</taxon>
        <taxon>Mesostigmata</taxon>
        <taxon>Gamasina</taxon>
        <taxon>Phytoseioidea</taxon>
        <taxon>Phytoseiidae</taxon>
        <taxon>Typhlodrominae</taxon>
        <taxon>Galendromus</taxon>
    </lineage>
</organism>
<keyword evidence="2" id="KW-0732">Signal</keyword>
<evidence type="ECO:0000313" key="3">
    <source>
        <dbReference type="Proteomes" id="UP000694867"/>
    </source>
</evidence>
<protein>
    <submittedName>
        <fullName evidence="4">Uncharacterized protein LOC114828344</fullName>
    </submittedName>
</protein>
<evidence type="ECO:0000313" key="4">
    <source>
        <dbReference type="RefSeq" id="XP_028967952.1"/>
    </source>
</evidence>
<feature type="region of interest" description="Disordered" evidence="1">
    <location>
        <begin position="63"/>
        <end position="128"/>
    </location>
</feature>
<evidence type="ECO:0000256" key="1">
    <source>
        <dbReference type="SAM" id="MobiDB-lite"/>
    </source>
</evidence>
<sequence length="443" mass="48142">MHWISLPFVVLAVTITACLGASPNNASDLLQNHAPDGAPAPVYLGSRTQESAYQDYLAQLTSQQAKKDKDIPGGPSTASIPKFDGQYGMPTPVPKKKHKKPKPTSTASPSMYADYGYADEDESPPAKSYYAQPVKHKYAYTDHKDYGQDYHATAGSSPSRNRRPYEAYYEQDYEDPHGYYQAEASSTQQQTAPPPDTQASGPPPKVSARPIHKGKIVNGEHIKASASEYYGGYGGGASYGGVAGYDDFYGGGGYHGGYHHSPPYRHHHRSSKGPLALLLGLLPLGLLFASIVPSLYSIPFAAFPQGGIPVQNIAPPQVVGRRRRDVTIQDAPDKPKFANPVDPLTSGLNTLNAFANVLETNPVIKAFHQYGFQGLENPSCVQKLTCETFSAQTWMQMLARSYDTAWAEPLGLKPLVKAIATKNCDMFRCSPKNDERPAESNSI</sequence>
<keyword evidence="3" id="KW-1185">Reference proteome</keyword>
<reference evidence="4" key="1">
    <citation type="submission" date="2025-08" db="UniProtKB">
        <authorList>
            <consortium name="RefSeq"/>
        </authorList>
    </citation>
    <scope>IDENTIFICATION</scope>
</reference>
<dbReference type="KEGG" id="goe:114828344"/>
<feature type="chain" id="PRO_5042572161" evidence="2">
    <location>
        <begin position="21"/>
        <end position="443"/>
    </location>
</feature>
<proteinExistence type="predicted"/>
<dbReference type="AlphaFoldDB" id="A0AAJ7WID0"/>
<dbReference type="Proteomes" id="UP000694867">
    <property type="component" value="Unplaced"/>
</dbReference>
<feature type="compositionally biased region" description="Low complexity" evidence="1">
    <location>
        <begin position="182"/>
        <end position="191"/>
    </location>
</feature>
<evidence type="ECO:0000256" key="2">
    <source>
        <dbReference type="SAM" id="SignalP"/>
    </source>
</evidence>
<feature type="region of interest" description="Disordered" evidence="1">
    <location>
        <begin position="182"/>
        <end position="211"/>
    </location>
</feature>
<feature type="compositionally biased region" description="Pro residues" evidence="1">
    <location>
        <begin position="192"/>
        <end position="205"/>
    </location>
</feature>
<gene>
    <name evidence="4" type="primary">LOC114828344</name>
</gene>
<dbReference type="RefSeq" id="XP_028967952.1">
    <property type="nucleotide sequence ID" value="XM_029112119.1"/>
</dbReference>
<name>A0AAJ7WID0_9ACAR</name>